<dbReference type="InterPro" id="IPR055729">
    <property type="entry name" value="DUF7305"/>
</dbReference>
<dbReference type="EMBL" id="RYYR01000005">
    <property type="protein sequence ID" value="RUL55133.1"/>
    <property type="molecule type" value="Genomic_DNA"/>
</dbReference>
<gene>
    <name evidence="4" type="ORF">EK386_05240</name>
</gene>
<name>A0A432LE68_9BACI</name>
<organism evidence="4 5">
    <name type="scientific">Lysinibacillus antri</name>
    <dbReference type="NCBI Taxonomy" id="2498145"/>
    <lineage>
        <taxon>Bacteria</taxon>
        <taxon>Bacillati</taxon>
        <taxon>Bacillota</taxon>
        <taxon>Bacilli</taxon>
        <taxon>Bacillales</taxon>
        <taxon>Bacillaceae</taxon>
        <taxon>Lysinibacillus</taxon>
    </lineage>
</organism>
<comment type="caution">
    <text evidence="4">The sequence shown here is derived from an EMBL/GenBank/DDBJ whole genome shotgun (WGS) entry which is preliminary data.</text>
</comment>
<feature type="domain" description="DUF7305" evidence="3">
    <location>
        <begin position="342"/>
        <end position="457"/>
    </location>
</feature>
<keyword evidence="2" id="KW-0472">Membrane</keyword>
<keyword evidence="2" id="KW-1133">Transmembrane helix</keyword>
<keyword evidence="2" id="KW-0812">Transmembrane</keyword>
<feature type="region of interest" description="Disordered" evidence="1">
    <location>
        <begin position="187"/>
        <end position="263"/>
    </location>
</feature>
<dbReference type="AlphaFoldDB" id="A0A432LE68"/>
<accession>A0A432LE68</accession>
<feature type="transmembrane region" description="Helical" evidence="2">
    <location>
        <begin position="21"/>
        <end position="39"/>
    </location>
</feature>
<evidence type="ECO:0000256" key="1">
    <source>
        <dbReference type="SAM" id="MobiDB-lite"/>
    </source>
</evidence>
<dbReference type="RefSeq" id="WP_126657983.1">
    <property type="nucleotide sequence ID" value="NZ_RYYR01000005.1"/>
</dbReference>
<evidence type="ECO:0000313" key="4">
    <source>
        <dbReference type="EMBL" id="RUL55133.1"/>
    </source>
</evidence>
<evidence type="ECO:0000256" key="2">
    <source>
        <dbReference type="SAM" id="Phobius"/>
    </source>
</evidence>
<dbReference type="Proteomes" id="UP000287910">
    <property type="component" value="Unassembled WGS sequence"/>
</dbReference>
<feature type="compositionally biased region" description="Basic and acidic residues" evidence="1">
    <location>
        <begin position="215"/>
        <end position="238"/>
    </location>
</feature>
<sequence>MFKTRSLISYFKNEKGFSMMIALMSVIVLSIIGISMFTISNNTSKAAERERDDQAVYYIAEAGLNHVKVNLIDNINNPSTDSSKSKLENILDKISTNPELDLTNIKVYNFENHLNDPNKKTKAFVKLTNNPANQFTILSRGTIEGSGNAIGRAVSQTILIDNDGNIIDPGSIKEICIIDENFTPCSAPTPGTVPGGGSNPGDSGDNKDSNCQGHGNDKCQRDPDKSECPPHNKNCKDDDSGDDGDSGSDGSGGGGSDDNEIENPVFGESLVYTTTSGTFNQTGTGNGSKGFTHSKYDVNDIKLPTKQEFISYFNNKNDYTELKVLRNPQNLDKNYILNNINGNDITFNTSTSKNLFIDSSVLLSDKKQTTTLKFDGEGTINIYINGDLDINEGILNIKAENSKVKINIFIKNDLNLDKKGTINADANIYSLNSTSNVDIDKNLNIKGSLVSNTSSITVNGDSSTTIKGICAPNASYSSSGTYNVNGKIVVNSFSHNGSASVGKTTDKDYNPCSLQ</sequence>
<reference evidence="4 5" key="1">
    <citation type="submission" date="2018-12" db="EMBL/GenBank/DDBJ databases">
        <title>Lysinibacillus antri sp. nov., isolated from a cave soil.</title>
        <authorList>
            <person name="Narsing Rao M.P."/>
            <person name="Zhang H."/>
            <person name="Dong Z.-Y."/>
            <person name="Niu X.-K."/>
            <person name="Zhang K."/>
            <person name="Fang B.-Z."/>
            <person name="Kang Y.-Q."/>
            <person name="Xiao M."/>
            <person name="Li W.-J."/>
        </authorList>
    </citation>
    <scope>NUCLEOTIDE SEQUENCE [LARGE SCALE GENOMIC DNA]</scope>
    <source>
        <strain evidence="4 5">SYSU K30002</strain>
    </source>
</reference>
<dbReference type="Pfam" id="PF23981">
    <property type="entry name" value="DUF7305"/>
    <property type="match status" value="1"/>
</dbReference>
<protein>
    <recommendedName>
        <fullName evidence="3">DUF7305 domain-containing protein</fullName>
    </recommendedName>
</protein>
<evidence type="ECO:0000313" key="5">
    <source>
        <dbReference type="Proteomes" id="UP000287910"/>
    </source>
</evidence>
<keyword evidence="5" id="KW-1185">Reference proteome</keyword>
<feature type="compositionally biased region" description="Gly residues" evidence="1">
    <location>
        <begin position="247"/>
        <end position="256"/>
    </location>
</feature>
<proteinExistence type="predicted"/>
<evidence type="ECO:0000259" key="3">
    <source>
        <dbReference type="Pfam" id="PF23981"/>
    </source>
</evidence>